<proteinExistence type="predicted"/>
<gene>
    <name evidence="1" type="ORF">N6H18_11175</name>
</gene>
<keyword evidence="2" id="KW-1185">Reference proteome</keyword>
<dbReference type="RefSeq" id="WP_262308358.1">
    <property type="nucleotide sequence ID" value="NZ_CP106679.1"/>
</dbReference>
<organism evidence="1 2">
    <name type="scientific">Reichenbachiella agarivorans</name>
    <dbReference type="NCBI Taxonomy" id="2979464"/>
    <lineage>
        <taxon>Bacteria</taxon>
        <taxon>Pseudomonadati</taxon>
        <taxon>Bacteroidota</taxon>
        <taxon>Cytophagia</taxon>
        <taxon>Cytophagales</taxon>
        <taxon>Reichenbachiellaceae</taxon>
        <taxon>Reichenbachiella</taxon>
    </lineage>
</organism>
<protein>
    <submittedName>
        <fullName evidence="1">Uncharacterized protein</fullName>
    </submittedName>
</protein>
<dbReference type="EMBL" id="CP106679">
    <property type="protein sequence ID" value="UXP30912.1"/>
    <property type="molecule type" value="Genomic_DNA"/>
</dbReference>
<evidence type="ECO:0000313" key="2">
    <source>
        <dbReference type="Proteomes" id="UP001065174"/>
    </source>
</evidence>
<accession>A0ABY6CK98</accession>
<reference evidence="1" key="1">
    <citation type="submission" date="2022-09" db="EMBL/GenBank/DDBJ databases">
        <title>Comparative genomics and taxonomic characterization of three novel marine species of genus Reichenbachiella exhibiting antioxidant and polysaccharide degradation activities.</title>
        <authorList>
            <person name="Muhammad N."/>
            <person name="Lee Y.-J."/>
            <person name="Ko J."/>
            <person name="Kim S.-G."/>
        </authorList>
    </citation>
    <scope>NUCLEOTIDE SEQUENCE</scope>
    <source>
        <strain evidence="1">BKB1-1</strain>
    </source>
</reference>
<sequence length="163" mass="18583">MDLKKKTSQLLIGSFLVYALLVATHLGEFWPFSVYPMFSQAGRPWNRSLVRDVDANMISSDDLWKEVKLGDLPGEPVPMVPLGISQNDMANMVSKTKVWDSDRVLGLRKLFDKYLDEKIFLVFKAHGEKVDNEEEPVSVKFTPFILLSADTTIFNPNLDIQFK</sequence>
<evidence type="ECO:0000313" key="1">
    <source>
        <dbReference type="EMBL" id="UXP30912.1"/>
    </source>
</evidence>
<dbReference type="Proteomes" id="UP001065174">
    <property type="component" value="Chromosome"/>
</dbReference>
<name>A0ABY6CK98_9BACT</name>